<sequence>MKKRFSIFFSMLLVLSLFLAACGGGGDNADGGDKGDGKDVPQDLKVNINTEPPSLHPGLAQDSTSGTVLRNTMEGLTRIGPDNQPEKAMAEDWDISEDQKTYTFKIRDAKWSNEDPVTAQDFEKAWKWALDPENQSTYAYQLYYIEGAEAANLEGGSPDDIGVKAIDDKTLEVKLVNPTPYFLELTAFYTYLPFNSKIAEENAKWATDAGDDYTTNGPFHMTEWSHSDKIVLEKSSTYWDKEAVKLDTIEMVMINDPNTELSMFDNGELDWAGAPTGALPTDAMQALKDNGTLVTQAIAGIYNYKFNTTVEPLNNVNIRKALAHAINREELIANVLQGEQLPAMGIVPPTMFPENEKGHFPDNDIDAAKEFLNKGLEELNLKDPSDLPAIVLSYNTSEAHQKIAQAIQDMWSQNLGIEVTLDNAEWNVYLDKVDNMDYQVARLGWLGDFNDAMNFLEMYRDADGGNNSTGWEDPKFQELLSQSQTETNPDARQQLLKDAEKIFMDAMPVAPIYFYTNNWVQDEKLKDVFVSGLGDVQYKWAFFE</sequence>
<accession>A0ABU0ABV7</accession>
<dbReference type="EMBL" id="JAUSUB010000002">
    <property type="protein sequence ID" value="MDQ0268738.1"/>
    <property type="molecule type" value="Genomic_DNA"/>
</dbReference>
<feature type="region of interest" description="Disordered" evidence="1">
    <location>
        <begin position="30"/>
        <end position="64"/>
    </location>
</feature>
<dbReference type="Gene3D" id="3.10.105.10">
    <property type="entry name" value="Dipeptide-binding Protein, Domain 3"/>
    <property type="match status" value="1"/>
</dbReference>
<protein>
    <submittedName>
        <fullName evidence="4">Oligopeptide transport system substrate-binding protein</fullName>
    </submittedName>
</protein>
<dbReference type="InterPro" id="IPR030678">
    <property type="entry name" value="Peptide/Ni-bd"/>
</dbReference>
<dbReference type="SUPFAM" id="SSF53850">
    <property type="entry name" value="Periplasmic binding protein-like II"/>
    <property type="match status" value="1"/>
</dbReference>
<dbReference type="CDD" id="cd08504">
    <property type="entry name" value="PBP2_OppA"/>
    <property type="match status" value="1"/>
</dbReference>
<keyword evidence="5" id="KW-1185">Reference proteome</keyword>
<name>A0ABU0ABV7_9BACI</name>
<evidence type="ECO:0000313" key="5">
    <source>
        <dbReference type="Proteomes" id="UP001238088"/>
    </source>
</evidence>
<reference evidence="4 5" key="1">
    <citation type="submission" date="2023-07" db="EMBL/GenBank/DDBJ databases">
        <title>Genomic Encyclopedia of Type Strains, Phase IV (KMG-IV): sequencing the most valuable type-strain genomes for metagenomic binning, comparative biology and taxonomic classification.</title>
        <authorList>
            <person name="Goeker M."/>
        </authorList>
    </citation>
    <scope>NUCLEOTIDE SEQUENCE [LARGE SCALE GENOMIC DNA]</scope>
    <source>
        <strain evidence="4 5">DSM 23494</strain>
    </source>
</reference>
<evidence type="ECO:0000256" key="1">
    <source>
        <dbReference type="SAM" id="MobiDB-lite"/>
    </source>
</evidence>
<dbReference type="PROSITE" id="PS51257">
    <property type="entry name" value="PROKAR_LIPOPROTEIN"/>
    <property type="match status" value="1"/>
</dbReference>
<dbReference type="PANTHER" id="PTHR30290:SF79">
    <property type="entry name" value="DIPEPTIDE-BINDING PROTEIN DPPE"/>
    <property type="match status" value="1"/>
</dbReference>
<organism evidence="4 5">
    <name type="scientific">Cytobacillus purgationiresistens</name>
    <dbReference type="NCBI Taxonomy" id="863449"/>
    <lineage>
        <taxon>Bacteria</taxon>
        <taxon>Bacillati</taxon>
        <taxon>Bacillota</taxon>
        <taxon>Bacilli</taxon>
        <taxon>Bacillales</taxon>
        <taxon>Bacillaceae</taxon>
        <taxon>Cytobacillus</taxon>
    </lineage>
</organism>
<dbReference type="PANTHER" id="PTHR30290">
    <property type="entry name" value="PERIPLASMIC BINDING COMPONENT OF ABC TRANSPORTER"/>
    <property type="match status" value="1"/>
</dbReference>
<dbReference type="Gene3D" id="3.40.190.10">
    <property type="entry name" value="Periplasmic binding protein-like II"/>
    <property type="match status" value="1"/>
</dbReference>
<dbReference type="Pfam" id="PF00496">
    <property type="entry name" value="SBP_bac_5"/>
    <property type="match status" value="1"/>
</dbReference>
<dbReference type="InterPro" id="IPR000914">
    <property type="entry name" value="SBP_5_dom"/>
</dbReference>
<evidence type="ECO:0000259" key="3">
    <source>
        <dbReference type="Pfam" id="PF00496"/>
    </source>
</evidence>
<gene>
    <name evidence="4" type="ORF">J2S17_000607</name>
</gene>
<dbReference type="InterPro" id="IPR039424">
    <property type="entry name" value="SBP_5"/>
</dbReference>
<feature type="signal peptide" evidence="2">
    <location>
        <begin position="1"/>
        <end position="21"/>
    </location>
</feature>
<proteinExistence type="predicted"/>
<dbReference type="PIRSF" id="PIRSF002741">
    <property type="entry name" value="MppA"/>
    <property type="match status" value="1"/>
</dbReference>
<feature type="domain" description="Solute-binding protein family 5" evidence="3">
    <location>
        <begin position="85"/>
        <end position="466"/>
    </location>
</feature>
<keyword evidence="2" id="KW-0732">Signal</keyword>
<comment type="caution">
    <text evidence="4">The sequence shown here is derived from an EMBL/GenBank/DDBJ whole genome shotgun (WGS) entry which is preliminary data.</text>
</comment>
<dbReference type="Gene3D" id="3.90.76.10">
    <property type="entry name" value="Dipeptide-binding Protein, Domain 1"/>
    <property type="match status" value="1"/>
</dbReference>
<evidence type="ECO:0000256" key="2">
    <source>
        <dbReference type="SAM" id="SignalP"/>
    </source>
</evidence>
<feature type="chain" id="PRO_5045290843" evidence="2">
    <location>
        <begin position="22"/>
        <end position="544"/>
    </location>
</feature>
<evidence type="ECO:0000313" key="4">
    <source>
        <dbReference type="EMBL" id="MDQ0268738.1"/>
    </source>
</evidence>
<dbReference type="RefSeq" id="WP_307471742.1">
    <property type="nucleotide sequence ID" value="NZ_JAUSUB010000002.1"/>
</dbReference>
<dbReference type="Proteomes" id="UP001238088">
    <property type="component" value="Unassembled WGS sequence"/>
</dbReference>
<feature type="compositionally biased region" description="Basic and acidic residues" evidence="1">
    <location>
        <begin position="31"/>
        <end position="42"/>
    </location>
</feature>